<accession>A0ABV8H190</accession>
<evidence type="ECO:0000256" key="2">
    <source>
        <dbReference type="ARBA" id="ARBA00022478"/>
    </source>
</evidence>
<dbReference type="Pfam" id="PF05066">
    <property type="entry name" value="HARE-HTH"/>
    <property type="match status" value="1"/>
</dbReference>
<dbReference type="PROSITE" id="PS51913">
    <property type="entry name" value="HTH_HARE"/>
    <property type="match status" value="1"/>
</dbReference>
<sequence length="165" mass="19372">MSLDNYSREELKDMSMIEMATKILFEEKKAVNYRELFDKIAEIKGFSAKHKKENISQFYTDMNVDGRFITLGSGMWGLKRWYPVEQAEEELTEVPKKKKVKKKKKKAVEAEELDIVDDDIAEVVADDFDDDDLDDDDFDDDFDEDDDLDEDLEEETDDDNDKDKK</sequence>
<comment type="function">
    <text evidence="6">Participates in both the initiation and recycling phases of transcription. In the presence of the delta subunit, RNAP displays an increased specificity of transcription, a decreased affinity for nucleic acids, and an increased efficiency of RNA synthesis because of enhanced recycling.</text>
</comment>
<protein>
    <recommendedName>
        <fullName evidence="6">Probable DNA-directed RNA polymerase subunit delta</fullName>
    </recommendedName>
    <alternativeName>
        <fullName evidence="6">RNAP delta factor</fullName>
    </alternativeName>
</protein>
<comment type="caution">
    <text evidence="9">The sequence shown here is derived from an EMBL/GenBank/DDBJ whole genome shotgun (WGS) entry which is preliminary data.</text>
</comment>
<proteinExistence type="inferred from homology"/>
<dbReference type="InterPro" id="IPR029757">
    <property type="entry name" value="RpoE"/>
</dbReference>
<reference evidence="10" key="1">
    <citation type="journal article" date="2019" name="Int. J. Syst. Evol. Microbiol.">
        <title>The Global Catalogue of Microorganisms (GCM) 10K type strain sequencing project: providing services to taxonomists for standard genome sequencing and annotation.</title>
        <authorList>
            <consortium name="The Broad Institute Genomics Platform"/>
            <consortium name="The Broad Institute Genome Sequencing Center for Infectious Disease"/>
            <person name="Wu L."/>
            <person name="Ma J."/>
        </authorList>
    </citation>
    <scope>NUCLEOTIDE SEQUENCE [LARGE SCALE GENOMIC DNA]</scope>
    <source>
        <strain evidence="10">IBRC-M 10703</strain>
    </source>
</reference>
<name>A0ABV8H190_9BACI</name>
<feature type="region of interest" description="Disordered" evidence="7">
    <location>
        <begin position="126"/>
        <end position="165"/>
    </location>
</feature>
<keyword evidence="2 6" id="KW-0240">DNA-directed RNA polymerase</keyword>
<evidence type="ECO:0000259" key="8">
    <source>
        <dbReference type="PROSITE" id="PS51913"/>
    </source>
</evidence>
<evidence type="ECO:0000256" key="3">
    <source>
        <dbReference type="ARBA" id="ARBA00022679"/>
    </source>
</evidence>
<organism evidence="9 10">
    <name type="scientific">Oceanobacillus longus</name>
    <dbReference type="NCBI Taxonomy" id="930120"/>
    <lineage>
        <taxon>Bacteria</taxon>
        <taxon>Bacillati</taxon>
        <taxon>Bacillota</taxon>
        <taxon>Bacilli</taxon>
        <taxon>Bacillales</taxon>
        <taxon>Bacillaceae</taxon>
        <taxon>Oceanobacillus</taxon>
    </lineage>
</organism>
<keyword evidence="4 6" id="KW-0548">Nucleotidyltransferase</keyword>
<evidence type="ECO:0000256" key="1">
    <source>
        <dbReference type="ARBA" id="ARBA00009828"/>
    </source>
</evidence>
<dbReference type="EMBL" id="JBHSAO010000011">
    <property type="protein sequence ID" value="MFC4024941.1"/>
    <property type="molecule type" value="Genomic_DNA"/>
</dbReference>
<gene>
    <name evidence="6 9" type="primary">rpoE</name>
    <name evidence="9" type="ORF">ACFOUV_14190</name>
</gene>
<dbReference type="Proteomes" id="UP001595772">
    <property type="component" value="Unassembled WGS sequence"/>
</dbReference>
<evidence type="ECO:0000256" key="6">
    <source>
        <dbReference type="HAMAP-Rule" id="MF_00357"/>
    </source>
</evidence>
<dbReference type="Gene3D" id="1.10.10.1250">
    <property type="entry name" value="RNA polymerase, subunit delta, N-terminal domain"/>
    <property type="match status" value="1"/>
</dbReference>
<dbReference type="GO" id="GO:0000428">
    <property type="term" value="C:DNA-directed RNA polymerase complex"/>
    <property type="evidence" value="ECO:0007669"/>
    <property type="project" value="UniProtKB-KW"/>
</dbReference>
<evidence type="ECO:0000313" key="10">
    <source>
        <dbReference type="Proteomes" id="UP001595772"/>
    </source>
</evidence>
<dbReference type="NCBIfam" id="TIGR04567">
    <property type="entry name" value="RNAP_delt_lowGC"/>
    <property type="match status" value="1"/>
</dbReference>
<dbReference type="InterPro" id="IPR007759">
    <property type="entry name" value="Asxl_HARE-HTH"/>
</dbReference>
<evidence type="ECO:0000256" key="5">
    <source>
        <dbReference type="ARBA" id="ARBA00023163"/>
    </source>
</evidence>
<comment type="similarity">
    <text evidence="1 6">Belongs to the RpoE family.</text>
</comment>
<evidence type="ECO:0000256" key="7">
    <source>
        <dbReference type="SAM" id="MobiDB-lite"/>
    </source>
</evidence>
<keyword evidence="10" id="KW-1185">Reference proteome</keyword>
<feature type="domain" description="HTH HARE-type" evidence="8">
    <location>
        <begin position="14"/>
        <end position="81"/>
    </location>
</feature>
<dbReference type="InterPro" id="IPR038087">
    <property type="entry name" value="RNAP_delta_N_dom_sf"/>
</dbReference>
<evidence type="ECO:0000256" key="4">
    <source>
        <dbReference type="ARBA" id="ARBA00022695"/>
    </source>
</evidence>
<keyword evidence="5 6" id="KW-0804">Transcription</keyword>
<dbReference type="HAMAP" id="MF_00357">
    <property type="entry name" value="RNApol_bact_RpoE"/>
    <property type="match status" value="1"/>
</dbReference>
<dbReference type="GO" id="GO:0003899">
    <property type="term" value="F:DNA-directed RNA polymerase activity"/>
    <property type="evidence" value="ECO:0007669"/>
    <property type="project" value="UniProtKB-EC"/>
</dbReference>
<keyword evidence="3 6" id="KW-0808">Transferase</keyword>
<dbReference type="RefSeq" id="WP_379497442.1">
    <property type="nucleotide sequence ID" value="NZ_JBHSAO010000011.1"/>
</dbReference>
<comment type="subunit">
    <text evidence="6">RNAP is composed of a core of 2 alpha, a beta and a beta' subunits. The core is associated with a delta subunit and one of several sigma factors.</text>
</comment>
<evidence type="ECO:0000313" key="9">
    <source>
        <dbReference type="EMBL" id="MFC4024941.1"/>
    </source>
</evidence>